<keyword evidence="5" id="KW-1185">Reference proteome</keyword>
<dbReference type="GO" id="GO:0003700">
    <property type="term" value="F:DNA-binding transcription factor activity"/>
    <property type="evidence" value="ECO:0007669"/>
    <property type="project" value="InterPro"/>
</dbReference>
<dbReference type="PANTHER" id="PTHR46910:SF38">
    <property type="entry name" value="ZN(2)-C6 FUNGAL-TYPE DOMAIN-CONTAINING PROTEIN"/>
    <property type="match status" value="1"/>
</dbReference>
<sequence>MTSAICHDGLVVYCIRSLVHIYFQRVNPLFGILHQSRFENALQDGAHFNDRQFGALVLAVCCVASRCSDDPRVLTEEADGDEHSCGWGWYKQIRPLRATFSLVPSLAQLQTLALCLLYMVGTSNPEEGWLVVGMGIRFCQAAGGHLQELRSKLGPIEAELYKRLYWLFVASDVLMGISKGRPSSARLVDMDLELPLACDEAYWELPDPAQPPGTPSVNAYFTAYYELVVLYERIQQVVYPAKADVTSCGNEAVAELDLALNAWVDRIPLHLKWDPEQKNQIFLDQSASLYASYYHAQIILHRAFIPPPTSADTISNRNSNTTLPSLAICANAARACGHICDVQAKRGRGVLPSVTVMLSLFDAAVVLLVNVWAVVDARSVRPHHWNVNPEPKGSDSALLDTNSCLRVLRLYERRYRVAGRNCDVLAALINYGRITLEAAATRSAGEMSRKRRRSPGTEWSPPDATAPSNLSVSDSSATSAEQQIEALVQSLQETGHLFDGVPMHSTELGNMPIYSSSSIFAPSTSPQMHQDLSLAALDELGLELLPTDLQYLTQHTGQELELTLDVDAPWFHAPLGLNYPPNAFSWDAWNAYFIGVDELNQEFF</sequence>
<dbReference type="Pfam" id="PF04082">
    <property type="entry name" value="Fungal_trans"/>
    <property type="match status" value="1"/>
</dbReference>
<protein>
    <submittedName>
        <fullName evidence="4">Fungal-trans domain-containing protein</fullName>
    </submittedName>
</protein>
<accession>A0A8H6SFA0</accession>
<dbReference type="GO" id="GO:0008270">
    <property type="term" value="F:zinc ion binding"/>
    <property type="evidence" value="ECO:0007669"/>
    <property type="project" value="InterPro"/>
</dbReference>
<dbReference type="GO" id="GO:0006351">
    <property type="term" value="P:DNA-templated transcription"/>
    <property type="evidence" value="ECO:0007669"/>
    <property type="project" value="InterPro"/>
</dbReference>
<evidence type="ECO:0000313" key="4">
    <source>
        <dbReference type="EMBL" id="KAF7296770.1"/>
    </source>
</evidence>
<comment type="caution">
    <text evidence="4">The sequence shown here is derived from an EMBL/GenBank/DDBJ whole genome shotgun (WGS) entry which is preliminary data.</text>
</comment>
<feature type="domain" description="Xylanolytic transcriptional activator regulatory" evidence="3">
    <location>
        <begin position="128"/>
        <end position="201"/>
    </location>
</feature>
<dbReference type="SMART" id="SM00906">
    <property type="entry name" value="Fungal_trans"/>
    <property type="match status" value="1"/>
</dbReference>
<dbReference type="PANTHER" id="PTHR46910">
    <property type="entry name" value="TRANSCRIPTION FACTOR PDR1"/>
    <property type="match status" value="1"/>
</dbReference>
<evidence type="ECO:0000256" key="2">
    <source>
        <dbReference type="SAM" id="MobiDB-lite"/>
    </source>
</evidence>
<name>A0A8H6SFA0_9AGAR</name>
<evidence type="ECO:0000259" key="3">
    <source>
        <dbReference type="SMART" id="SM00906"/>
    </source>
</evidence>
<dbReference type="GeneID" id="59348233"/>
<feature type="region of interest" description="Disordered" evidence="2">
    <location>
        <begin position="442"/>
        <end position="479"/>
    </location>
</feature>
<evidence type="ECO:0000313" key="5">
    <source>
        <dbReference type="Proteomes" id="UP000636479"/>
    </source>
</evidence>
<dbReference type="CDD" id="cd12148">
    <property type="entry name" value="fungal_TF_MHR"/>
    <property type="match status" value="1"/>
</dbReference>
<evidence type="ECO:0000256" key="1">
    <source>
        <dbReference type="ARBA" id="ARBA00023242"/>
    </source>
</evidence>
<proteinExistence type="predicted"/>
<reference evidence="4" key="1">
    <citation type="submission" date="2020-05" db="EMBL/GenBank/DDBJ databases">
        <title>Mycena genomes resolve the evolution of fungal bioluminescence.</title>
        <authorList>
            <person name="Tsai I.J."/>
        </authorList>
    </citation>
    <scope>NUCLEOTIDE SEQUENCE</scope>
    <source>
        <strain evidence="4">171206Taipei</strain>
    </source>
</reference>
<organism evidence="4 5">
    <name type="scientific">Mycena indigotica</name>
    <dbReference type="NCBI Taxonomy" id="2126181"/>
    <lineage>
        <taxon>Eukaryota</taxon>
        <taxon>Fungi</taxon>
        <taxon>Dikarya</taxon>
        <taxon>Basidiomycota</taxon>
        <taxon>Agaricomycotina</taxon>
        <taxon>Agaricomycetes</taxon>
        <taxon>Agaricomycetidae</taxon>
        <taxon>Agaricales</taxon>
        <taxon>Marasmiineae</taxon>
        <taxon>Mycenaceae</taxon>
        <taxon>Mycena</taxon>
    </lineage>
</organism>
<dbReference type="GO" id="GO:0003677">
    <property type="term" value="F:DNA binding"/>
    <property type="evidence" value="ECO:0007669"/>
    <property type="project" value="InterPro"/>
</dbReference>
<gene>
    <name evidence="4" type="ORF">MIND_00907700</name>
</gene>
<keyword evidence="1" id="KW-0539">Nucleus</keyword>
<dbReference type="OrthoDB" id="4456959at2759"/>
<dbReference type="AlphaFoldDB" id="A0A8H6SFA0"/>
<dbReference type="Proteomes" id="UP000636479">
    <property type="component" value="Unassembled WGS sequence"/>
</dbReference>
<dbReference type="InterPro" id="IPR007219">
    <property type="entry name" value="XnlR_reg_dom"/>
</dbReference>
<dbReference type="InterPro" id="IPR050987">
    <property type="entry name" value="AtrR-like"/>
</dbReference>
<dbReference type="EMBL" id="JACAZF010000008">
    <property type="protein sequence ID" value="KAF7296770.1"/>
    <property type="molecule type" value="Genomic_DNA"/>
</dbReference>
<feature type="compositionally biased region" description="Polar residues" evidence="2">
    <location>
        <begin position="466"/>
        <end position="479"/>
    </location>
</feature>
<dbReference type="RefSeq" id="XP_037217129.1">
    <property type="nucleotide sequence ID" value="XM_037365717.1"/>
</dbReference>